<evidence type="ECO:0000256" key="2">
    <source>
        <dbReference type="ARBA" id="ARBA00023125"/>
    </source>
</evidence>
<dbReference type="InterPro" id="IPR009057">
    <property type="entry name" value="Homeodomain-like_sf"/>
</dbReference>
<dbReference type="InterPro" id="IPR052158">
    <property type="entry name" value="INH-QAR"/>
</dbReference>
<evidence type="ECO:0000313" key="6">
    <source>
        <dbReference type="Proteomes" id="UP000437638"/>
    </source>
</evidence>
<gene>
    <name evidence="5" type="ORF">GPM19_12890</name>
</gene>
<dbReference type="Gene3D" id="1.10.10.60">
    <property type="entry name" value="Homeodomain-like"/>
    <property type="match status" value="1"/>
</dbReference>
<keyword evidence="1" id="KW-0805">Transcription regulation</keyword>
<keyword evidence="3" id="KW-0804">Transcription</keyword>
<dbReference type="Pfam" id="PF01965">
    <property type="entry name" value="DJ-1_PfpI"/>
    <property type="match status" value="1"/>
</dbReference>
<protein>
    <submittedName>
        <fullName evidence="5">Helix-turn-helix domain-containing protein</fullName>
    </submittedName>
</protein>
<organism evidence="5 6">
    <name type="scientific">Vreelandella zhuhanensis</name>
    <dbReference type="NCBI Taxonomy" id="2684210"/>
    <lineage>
        <taxon>Bacteria</taxon>
        <taxon>Pseudomonadati</taxon>
        <taxon>Pseudomonadota</taxon>
        <taxon>Gammaproteobacteria</taxon>
        <taxon>Oceanospirillales</taxon>
        <taxon>Halomonadaceae</taxon>
        <taxon>Vreelandella</taxon>
    </lineage>
</organism>
<dbReference type="CDD" id="cd03136">
    <property type="entry name" value="GATase1_AraC_ArgR_like"/>
    <property type="match status" value="1"/>
</dbReference>
<evidence type="ECO:0000256" key="3">
    <source>
        <dbReference type="ARBA" id="ARBA00023163"/>
    </source>
</evidence>
<dbReference type="SMART" id="SM00342">
    <property type="entry name" value="HTH_ARAC"/>
    <property type="match status" value="1"/>
</dbReference>
<dbReference type="PROSITE" id="PS00041">
    <property type="entry name" value="HTH_ARAC_FAMILY_1"/>
    <property type="match status" value="1"/>
</dbReference>
<evidence type="ECO:0000313" key="5">
    <source>
        <dbReference type="EMBL" id="MWJ29083.1"/>
    </source>
</evidence>
<dbReference type="GO" id="GO:0003700">
    <property type="term" value="F:DNA-binding transcription factor activity"/>
    <property type="evidence" value="ECO:0007669"/>
    <property type="project" value="InterPro"/>
</dbReference>
<keyword evidence="2" id="KW-0238">DNA-binding</keyword>
<sequence>MTPTSQAPQKPVAAPQAIGFLLLENFTLFSLASAIEPLRMANQLAGRELYRWFTLSIDGEPISASDGLKVTPDVAITVPLALDMVVVCGGIGPARAVQREHVIWLQGQARLSRRLGGICTGSWALAKAGLLDGYETSAHWECLAAMQEFFPRVVLTTRLFSIDRERATASGGAAPLDMMLTLIGRDHGRELSTGISEMFICDRVRGEQDQQRVPLKHILGTTQPKLLEIVALMEANLEEPIGLEELAAYVDVSRRQLERLFQKHLLCSPSRYYLKLRLTRARQLLKQTSISIIEVASTCGFVSTPHFSKCYRETFGLPPREERLGMSPLRAQTLAPEQLSDSLLFQPVSERPISAALMALDQARGEPTYASVHLKH</sequence>
<comment type="caution">
    <text evidence="5">The sequence shown here is derived from an EMBL/GenBank/DDBJ whole genome shotgun (WGS) entry which is preliminary data.</text>
</comment>
<feature type="domain" description="HTH araC/xylS-type" evidence="4">
    <location>
        <begin position="227"/>
        <end position="325"/>
    </location>
</feature>
<dbReference type="SUPFAM" id="SSF46689">
    <property type="entry name" value="Homeodomain-like"/>
    <property type="match status" value="2"/>
</dbReference>
<accession>A0A7X3KRP9</accession>
<dbReference type="Pfam" id="PF12833">
    <property type="entry name" value="HTH_18"/>
    <property type="match status" value="1"/>
</dbReference>
<dbReference type="PROSITE" id="PS01124">
    <property type="entry name" value="HTH_ARAC_FAMILY_2"/>
    <property type="match status" value="1"/>
</dbReference>
<evidence type="ECO:0000256" key="1">
    <source>
        <dbReference type="ARBA" id="ARBA00023015"/>
    </source>
</evidence>
<dbReference type="InterPro" id="IPR029062">
    <property type="entry name" value="Class_I_gatase-like"/>
</dbReference>
<dbReference type="GO" id="GO:0043565">
    <property type="term" value="F:sequence-specific DNA binding"/>
    <property type="evidence" value="ECO:0007669"/>
    <property type="project" value="InterPro"/>
</dbReference>
<dbReference type="InterPro" id="IPR018062">
    <property type="entry name" value="HTH_AraC-typ_CS"/>
</dbReference>
<dbReference type="PANTHER" id="PTHR43130">
    <property type="entry name" value="ARAC-FAMILY TRANSCRIPTIONAL REGULATOR"/>
    <property type="match status" value="1"/>
</dbReference>
<dbReference type="InterPro" id="IPR018060">
    <property type="entry name" value="HTH_AraC"/>
</dbReference>
<dbReference type="FunFam" id="1.10.10.60:FF:000090">
    <property type="entry name" value="Transcriptional regulator ArgR, AraC family"/>
    <property type="match status" value="1"/>
</dbReference>
<name>A0A7X3KRP9_9GAMM</name>
<dbReference type="AlphaFoldDB" id="A0A7X3KRP9"/>
<dbReference type="Gene3D" id="3.40.50.880">
    <property type="match status" value="1"/>
</dbReference>
<reference evidence="5 6" key="1">
    <citation type="submission" date="2019-12" db="EMBL/GenBank/DDBJ databases">
        <title>Halomonas rutogse sp. nov. isolated from two lakes on Tibetan Plateau.</title>
        <authorList>
            <person name="Gao P."/>
        </authorList>
    </citation>
    <scope>NUCLEOTIDE SEQUENCE [LARGE SCALE GENOMIC DNA]</scope>
    <source>
        <strain evidence="5 6">ZH2S</strain>
    </source>
</reference>
<evidence type="ECO:0000259" key="4">
    <source>
        <dbReference type="PROSITE" id="PS01124"/>
    </source>
</evidence>
<proteinExistence type="predicted"/>
<dbReference type="EMBL" id="WTKP01000009">
    <property type="protein sequence ID" value="MWJ29083.1"/>
    <property type="molecule type" value="Genomic_DNA"/>
</dbReference>
<keyword evidence="6" id="KW-1185">Reference proteome</keyword>
<dbReference type="RefSeq" id="WP_160419492.1">
    <property type="nucleotide sequence ID" value="NZ_WTKP01000009.1"/>
</dbReference>
<dbReference type="PANTHER" id="PTHR43130:SF3">
    <property type="entry name" value="HTH-TYPE TRANSCRIPTIONAL REGULATOR RV1931C"/>
    <property type="match status" value="1"/>
</dbReference>
<dbReference type="SUPFAM" id="SSF52317">
    <property type="entry name" value="Class I glutamine amidotransferase-like"/>
    <property type="match status" value="1"/>
</dbReference>
<dbReference type="Proteomes" id="UP000437638">
    <property type="component" value="Unassembled WGS sequence"/>
</dbReference>
<dbReference type="InterPro" id="IPR002818">
    <property type="entry name" value="DJ-1/PfpI"/>
</dbReference>